<keyword evidence="3" id="KW-1185">Reference proteome</keyword>
<dbReference type="Proteomes" id="UP000009230">
    <property type="component" value="Chromosome"/>
</dbReference>
<dbReference type="STRING" id="491952.Mar181_3048"/>
<sequence length="251" mass="27606">MTADTVLDTKVMGHRGAALLAPENTLSSIKAAAEAGASWVEIDVYLIAEGGLVIFHDDTLERCTNGTGETRLLLPADVSRLDAGGYFSAAFNNEKVPTLLEALECIQSLGLGLNLEIKHADKDVENIVPAVMAVLRDHWQDNNKLIISSFNHQALQLCYEIADGRHLAQLYEAIPDDWQAQLQSIEAYSLNCDYSVLTKEQAQAVKAAGYKLLCYTPNDPDLVASHWEWGMDAVITDDPTQFAFLVENERL</sequence>
<dbReference type="GO" id="GO:0006629">
    <property type="term" value="P:lipid metabolic process"/>
    <property type="evidence" value="ECO:0007669"/>
    <property type="project" value="InterPro"/>
</dbReference>
<dbReference type="eggNOG" id="COG0584">
    <property type="taxonomic scope" value="Bacteria"/>
</dbReference>
<dbReference type="AlphaFoldDB" id="F6CRW8"/>
<evidence type="ECO:0000313" key="2">
    <source>
        <dbReference type="EMBL" id="AEF56075.1"/>
    </source>
</evidence>
<name>F6CRW8_MARPP</name>
<gene>
    <name evidence="2" type="ordered locus">Mar181_3048</name>
</gene>
<dbReference type="Pfam" id="PF03009">
    <property type="entry name" value="GDPD"/>
    <property type="match status" value="1"/>
</dbReference>
<dbReference type="PANTHER" id="PTHR46211">
    <property type="entry name" value="GLYCEROPHOSPHORYL DIESTER PHOSPHODIESTERASE"/>
    <property type="match status" value="1"/>
</dbReference>
<dbReference type="RefSeq" id="WP_013797545.1">
    <property type="nucleotide sequence ID" value="NC_015559.1"/>
</dbReference>
<dbReference type="InterPro" id="IPR017946">
    <property type="entry name" value="PLC-like_Pdiesterase_TIM-brl"/>
</dbReference>
<protein>
    <submittedName>
        <fullName evidence="2">Glycerophosphoryl diester phosphodiesterase</fullName>
    </submittedName>
</protein>
<dbReference type="InterPro" id="IPR030395">
    <property type="entry name" value="GP_PDE_dom"/>
</dbReference>
<dbReference type="Gene3D" id="3.20.20.190">
    <property type="entry name" value="Phosphatidylinositol (PI) phosphodiesterase"/>
    <property type="match status" value="1"/>
</dbReference>
<dbReference type="GO" id="GO:0008081">
    <property type="term" value="F:phosphoric diester hydrolase activity"/>
    <property type="evidence" value="ECO:0007669"/>
    <property type="project" value="InterPro"/>
</dbReference>
<dbReference type="HOGENOM" id="CLU_030006_3_2_6"/>
<organism evidence="2 3">
    <name type="scientific">Marinomonas posidonica (strain CECT 7376 / NCIMB 14433 / IVIA-Po-181)</name>
    <dbReference type="NCBI Taxonomy" id="491952"/>
    <lineage>
        <taxon>Bacteria</taxon>
        <taxon>Pseudomonadati</taxon>
        <taxon>Pseudomonadota</taxon>
        <taxon>Gammaproteobacteria</taxon>
        <taxon>Oceanospirillales</taxon>
        <taxon>Oceanospirillaceae</taxon>
        <taxon>Marinomonas</taxon>
    </lineage>
</organism>
<dbReference type="CDD" id="cd08562">
    <property type="entry name" value="GDPD_EcUgpQ_like"/>
    <property type="match status" value="1"/>
</dbReference>
<feature type="domain" description="GP-PDE" evidence="1">
    <location>
        <begin position="9"/>
        <end position="246"/>
    </location>
</feature>
<accession>F6CRW8</accession>
<evidence type="ECO:0000259" key="1">
    <source>
        <dbReference type="PROSITE" id="PS51704"/>
    </source>
</evidence>
<evidence type="ECO:0000313" key="3">
    <source>
        <dbReference type="Proteomes" id="UP000009230"/>
    </source>
</evidence>
<dbReference type="KEGG" id="mpc:Mar181_3048"/>
<proteinExistence type="predicted"/>
<dbReference type="OrthoDB" id="9795622at2"/>
<dbReference type="PROSITE" id="PS51704">
    <property type="entry name" value="GP_PDE"/>
    <property type="match status" value="1"/>
</dbReference>
<reference evidence="2 3" key="1">
    <citation type="journal article" date="2012" name="Stand. Genomic Sci.">
        <title>Complete genome sequence of Marinomonas posidonica type strain (IVIA-Po-181(T)).</title>
        <authorList>
            <person name="Lucas-Elio P."/>
            <person name="Goodwin L."/>
            <person name="Woyke T."/>
            <person name="Pitluck S."/>
            <person name="Nolan M."/>
            <person name="Kyrpides N.C."/>
            <person name="Detter J.C."/>
            <person name="Copeland A."/>
            <person name="Lu M."/>
            <person name="Bruce D."/>
            <person name="Detter C."/>
            <person name="Tapia R."/>
            <person name="Han S."/>
            <person name="Land M.L."/>
            <person name="Ivanova N."/>
            <person name="Mikhailova N."/>
            <person name="Johnston A.W."/>
            <person name="Sanchez-Amat A."/>
        </authorList>
    </citation>
    <scope>NUCLEOTIDE SEQUENCE [LARGE SCALE GENOMIC DNA]</scope>
    <source>
        <strain evidence="3">CECT 7376 / NCIMB 14433 / IVIA-Po-181</strain>
    </source>
</reference>
<dbReference type="EMBL" id="CP002771">
    <property type="protein sequence ID" value="AEF56075.1"/>
    <property type="molecule type" value="Genomic_DNA"/>
</dbReference>
<dbReference type="SUPFAM" id="SSF51695">
    <property type="entry name" value="PLC-like phosphodiesterases"/>
    <property type="match status" value="1"/>
</dbReference>
<dbReference type="PANTHER" id="PTHR46211:SF1">
    <property type="entry name" value="GLYCEROPHOSPHODIESTER PHOSPHODIESTERASE, CYTOPLASMIC"/>
    <property type="match status" value="1"/>
</dbReference>